<organism evidence="7 8">
    <name type="scientific">Acerihabitans arboris</name>
    <dbReference type="NCBI Taxonomy" id="2691583"/>
    <lineage>
        <taxon>Bacteria</taxon>
        <taxon>Pseudomonadati</taxon>
        <taxon>Pseudomonadota</taxon>
        <taxon>Gammaproteobacteria</taxon>
        <taxon>Enterobacterales</taxon>
        <taxon>Pectobacteriaceae</taxon>
        <taxon>Acerihabitans</taxon>
    </lineage>
</organism>
<dbReference type="InterPro" id="IPR000962">
    <property type="entry name" value="Znf_DskA_TraR"/>
</dbReference>
<comment type="caution">
    <text evidence="7">The sequence shown here is derived from an EMBL/GenBank/DDBJ whole genome shotgun (WGS) entry which is preliminary data.</text>
</comment>
<dbReference type="SUPFAM" id="SSF57716">
    <property type="entry name" value="Glucocorticoid receptor-like (DNA-binding domain)"/>
    <property type="match status" value="1"/>
</dbReference>
<evidence type="ECO:0000259" key="6">
    <source>
        <dbReference type="Pfam" id="PF21157"/>
    </source>
</evidence>
<evidence type="ECO:0000256" key="2">
    <source>
        <dbReference type="ARBA" id="ARBA00022771"/>
    </source>
</evidence>
<dbReference type="Pfam" id="PF21157">
    <property type="entry name" value="DksA_N"/>
    <property type="match status" value="1"/>
</dbReference>
<keyword evidence="2" id="KW-0863">Zinc-finger</keyword>
<protein>
    <submittedName>
        <fullName evidence="7">RNA polymerase-binding protein DksA</fullName>
    </submittedName>
</protein>
<dbReference type="Proteomes" id="UP000461443">
    <property type="component" value="Unassembled WGS sequence"/>
</dbReference>
<evidence type="ECO:0000256" key="1">
    <source>
        <dbReference type="ARBA" id="ARBA00022723"/>
    </source>
</evidence>
<reference evidence="7 8" key="1">
    <citation type="submission" date="2019-12" db="EMBL/GenBank/DDBJ databases">
        <authorList>
            <person name="Lee S.D."/>
        </authorList>
    </citation>
    <scope>NUCLEOTIDE SEQUENCE [LARGE SCALE GENOMIC DNA]</scope>
    <source>
        <strain evidence="7 8">SAP-6</strain>
    </source>
</reference>
<dbReference type="Pfam" id="PF01258">
    <property type="entry name" value="zf-dskA_traR"/>
    <property type="match status" value="1"/>
</dbReference>
<evidence type="ECO:0000259" key="5">
    <source>
        <dbReference type="Pfam" id="PF01258"/>
    </source>
</evidence>
<proteinExistence type="predicted"/>
<evidence type="ECO:0000313" key="7">
    <source>
        <dbReference type="EMBL" id="NDL61771.1"/>
    </source>
</evidence>
<dbReference type="PANTHER" id="PTHR33823:SF2">
    <property type="entry name" value="RNA POLYMERASE-BINDING TRANSCRIPTION FACTOR DKSA"/>
    <property type="match status" value="1"/>
</dbReference>
<evidence type="ECO:0000313" key="8">
    <source>
        <dbReference type="Proteomes" id="UP000461443"/>
    </source>
</evidence>
<dbReference type="PANTHER" id="PTHR33823">
    <property type="entry name" value="RNA POLYMERASE-BINDING TRANSCRIPTION FACTOR DKSA-RELATED"/>
    <property type="match status" value="1"/>
</dbReference>
<dbReference type="GO" id="GO:0008270">
    <property type="term" value="F:zinc ion binding"/>
    <property type="evidence" value="ECO:0007669"/>
    <property type="project" value="UniProtKB-KW"/>
</dbReference>
<accession>A0A845SGL6</accession>
<keyword evidence="1" id="KW-0479">Metal-binding</keyword>
<feature type="domain" description="DnaK suppressor protein DksA N-terminal" evidence="6">
    <location>
        <begin position="27"/>
        <end position="96"/>
    </location>
</feature>
<dbReference type="EMBL" id="WUBS01000002">
    <property type="protein sequence ID" value="NDL61771.1"/>
    <property type="molecule type" value="Genomic_DNA"/>
</dbReference>
<evidence type="ECO:0000256" key="3">
    <source>
        <dbReference type="ARBA" id="ARBA00022833"/>
    </source>
</evidence>
<dbReference type="Gene3D" id="1.20.120.910">
    <property type="entry name" value="DksA, coiled-coil domain"/>
    <property type="match status" value="1"/>
</dbReference>
<dbReference type="SUPFAM" id="SSF109635">
    <property type="entry name" value="DnaK suppressor protein DksA, alpha-hairpin domain"/>
    <property type="match status" value="1"/>
</dbReference>
<dbReference type="InterPro" id="IPR048489">
    <property type="entry name" value="DksA_N"/>
</dbReference>
<gene>
    <name evidence="7" type="ORF">GRH90_03210</name>
</gene>
<name>A0A845SGL6_9GAMM</name>
<evidence type="ECO:0000256" key="4">
    <source>
        <dbReference type="PROSITE-ProRule" id="PRU00510"/>
    </source>
</evidence>
<dbReference type="PROSITE" id="PS51128">
    <property type="entry name" value="ZF_DKSA_2"/>
    <property type="match status" value="1"/>
</dbReference>
<dbReference type="RefSeq" id="WP_162364455.1">
    <property type="nucleotide sequence ID" value="NZ_WUBS01000002.1"/>
</dbReference>
<dbReference type="AlphaFoldDB" id="A0A845SGL6"/>
<keyword evidence="3" id="KW-0862">Zinc</keyword>
<reference evidence="7 8" key="2">
    <citation type="submission" date="2020-02" db="EMBL/GenBank/DDBJ databases">
        <title>The new genus of Enterobacteriales.</title>
        <authorList>
            <person name="Kim I.S."/>
        </authorList>
    </citation>
    <scope>NUCLEOTIDE SEQUENCE [LARGE SCALE GENOMIC DNA]</scope>
    <source>
        <strain evidence="7 8">SAP-6</strain>
    </source>
</reference>
<feature type="zinc finger region" description="dksA C4-type" evidence="4">
    <location>
        <begin position="104"/>
        <end position="128"/>
    </location>
</feature>
<feature type="domain" description="Zinc finger DksA/TraR C4-type" evidence="5">
    <location>
        <begin position="99"/>
        <end position="134"/>
    </location>
</feature>
<dbReference type="InterPro" id="IPR037187">
    <property type="entry name" value="DnaK_N"/>
</dbReference>
<keyword evidence="8" id="KW-1185">Reference proteome</keyword>
<sequence length="152" mass="17528">MNNSDTVILDETTLLAMPEDDYMNAPQRDFFRRRLVAERRRVLAHINDLKLLIAQSDGGGDEIDKAMHEEDLRMQLRQIDRESRLLPKIEAALMRIERGTYGYCIETGDPIGIRRLLLRPTAERSIDAKMVQEQREPLYKKGGHADHAEEAV</sequence>